<feature type="domain" description="DUF3857" evidence="1">
    <location>
        <begin position="74"/>
        <end position="238"/>
    </location>
</feature>
<keyword evidence="3" id="KW-1185">Reference proteome</keyword>
<reference evidence="2 3" key="1">
    <citation type="submission" date="2019-08" db="EMBL/GenBank/DDBJ databases">
        <authorList>
            <person name="Shi S."/>
        </authorList>
    </citation>
    <scope>NUCLEOTIDE SEQUENCE [LARGE SCALE GENOMIC DNA]</scope>
    <source>
        <strain evidence="2 3">GY10130</strain>
    </source>
</reference>
<gene>
    <name evidence="2" type="ORF">FVR03_18935</name>
</gene>
<dbReference type="InterPro" id="IPR024618">
    <property type="entry name" value="DUF3857"/>
</dbReference>
<dbReference type="Proteomes" id="UP000321926">
    <property type="component" value="Unassembled WGS sequence"/>
</dbReference>
<dbReference type="Pfam" id="PF12969">
    <property type="entry name" value="DUF3857"/>
    <property type="match status" value="1"/>
</dbReference>
<evidence type="ECO:0000313" key="2">
    <source>
        <dbReference type="EMBL" id="TXK33735.1"/>
    </source>
</evidence>
<dbReference type="Gene3D" id="2.60.40.3140">
    <property type="match status" value="1"/>
</dbReference>
<evidence type="ECO:0000313" key="3">
    <source>
        <dbReference type="Proteomes" id="UP000321926"/>
    </source>
</evidence>
<accession>A0A5C8J731</accession>
<dbReference type="RefSeq" id="WP_147923341.1">
    <property type="nucleotide sequence ID" value="NZ_VRTY01000091.1"/>
</dbReference>
<dbReference type="EMBL" id="VRTY01000091">
    <property type="protein sequence ID" value="TXK33735.1"/>
    <property type="molecule type" value="Genomic_DNA"/>
</dbReference>
<proteinExistence type="predicted"/>
<dbReference type="OrthoDB" id="8595007at2"/>
<dbReference type="AlphaFoldDB" id="A0A5C8J731"/>
<comment type="caution">
    <text evidence="2">The sequence shown here is derived from an EMBL/GenBank/DDBJ whole genome shotgun (WGS) entry which is preliminary data.</text>
</comment>
<organism evidence="2 3">
    <name type="scientific">Pontibacter qinzhouensis</name>
    <dbReference type="NCBI Taxonomy" id="2603253"/>
    <lineage>
        <taxon>Bacteria</taxon>
        <taxon>Pseudomonadati</taxon>
        <taxon>Bacteroidota</taxon>
        <taxon>Cytophagia</taxon>
        <taxon>Cytophagales</taxon>
        <taxon>Hymenobacteraceae</taxon>
        <taxon>Pontibacter</taxon>
    </lineage>
</organism>
<sequence length="297" mass="34517">MKHFYWRIFTVAFFVICSITEQVQGQGNKKPTLTPEPTWIKQVLHRTSTTIAPKEVNDGYHFLQRVLQWNVAKGEVYYHNTYKLTTDEGVQNSSELKFSYDPNFEKLQLHKVIVWRNGQPLNKLDLKKVKVVQREQGMEQKIFDESLTAIIFLEDTRVGDLIEYAATITGKNPVFNDKFFNSFNLQFYDPVDELLVHVVAPEHRKINYKLYKTEQKPVVETQQGFTTYTWHNQNLPATPVDEEVPAWFDAYPGVYLSEFDTWEQVAAWALPLYSGYGNPGKALQARIDSIRNEHGSD</sequence>
<name>A0A5C8J731_9BACT</name>
<evidence type="ECO:0000259" key="1">
    <source>
        <dbReference type="Pfam" id="PF12969"/>
    </source>
</evidence>
<protein>
    <submittedName>
        <fullName evidence="2">DUF3857 domain-containing protein</fullName>
    </submittedName>
</protein>